<evidence type="ECO:0008006" key="2">
    <source>
        <dbReference type="Google" id="ProtNLM"/>
    </source>
</evidence>
<protein>
    <recommendedName>
        <fullName evidence="2">Three-Cys-motif partner protein TcmP</fullName>
    </recommendedName>
</protein>
<proteinExistence type="predicted"/>
<organism evidence="1">
    <name type="scientific">bioreactor metagenome</name>
    <dbReference type="NCBI Taxonomy" id="1076179"/>
    <lineage>
        <taxon>unclassified sequences</taxon>
        <taxon>metagenomes</taxon>
        <taxon>ecological metagenomes</taxon>
    </lineage>
</organism>
<sequence>MNQDFFDEQTEQSRKKAKIVHDYFVAWARVIKSHWTGPIGYIDLYCGPGKYSDGTPSVPLLIINEILNDSELASRMFLVFNDADGENIRKLEEEIKAIPKSEDIIKRIAFSTNIVDGEFWEKIRINPQIPVLSYIDPFGYKGLTIELIKKLLASKGSDCIFFFNYNRINMAFSSNPYFDEHLSALFGKEKTTRLKKELASLAPSEREKTVIDALVETLKENTADYVLPFKFYCTDMKRTSHYIIFVTKHIAGCRIMKSIMYTNSAKDVDAVASFELKDRANFGSQSEQLSLFSRPLDELCELLKEKYKGRSENIKVICNEIVYDNCSVFMPNNVKDALRRLENEGVVKIEGRKKATINGLKTMPDEAFAIFM</sequence>
<name>A0A644YHG2_9ZZZZ</name>
<dbReference type="NCBIfam" id="TIGR04474">
    <property type="entry name" value="tcm_partner"/>
    <property type="match status" value="1"/>
</dbReference>
<dbReference type="InterPro" id="IPR031009">
    <property type="entry name" value="Tcm_partner"/>
</dbReference>
<comment type="caution">
    <text evidence="1">The sequence shown here is derived from an EMBL/GenBank/DDBJ whole genome shotgun (WGS) entry which is preliminary data.</text>
</comment>
<dbReference type="AlphaFoldDB" id="A0A644YHG2"/>
<dbReference type="EMBL" id="VSSQ01005121">
    <property type="protein sequence ID" value="MPM27936.1"/>
    <property type="molecule type" value="Genomic_DNA"/>
</dbReference>
<accession>A0A644YHG2</accession>
<gene>
    <name evidence="1" type="ORF">SDC9_74452</name>
</gene>
<evidence type="ECO:0000313" key="1">
    <source>
        <dbReference type="EMBL" id="MPM27936.1"/>
    </source>
</evidence>
<reference evidence="1" key="1">
    <citation type="submission" date="2019-08" db="EMBL/GenBank/DDBJ databases">
        <authorList>
            <person name="Kucharzyk K."/>
            <person name="Murdoch R.W."/>
            <person name="Higgins S."/>
            <person name="Loffler F."/>
        </authorList>
    </citation>
    <scope>NUCLEOTIDE SEQUENCE</scope>
</reference>